<dbReference type="AlphaFoldDB" id="A0A9Q4AMQ1"/>
<sequence length="906" mass="95350">MVDVRMPDGVVVRFPDTMPRDQVRDMIASKFSELAHQSGPQQRTYTIQAPDGRKITVRADDEATALRGAQEWAEQNPGVGMNADGKLTLNIGDQSVKVGREFLALSPDEQNRSVEEIAHQIGAVPGQPIVIRTPDGTAEFPAGTTVETMERALQQAYPPSGAADPELARLEEGIRRAHAAGDTENVRILGQAYREMHGNRPGNAPPSPAYDSALAAASEASRKFTMPGGGERTFEIKAPDGRTYEIAGAPDEQTALAALRTHLGGGPDQASRPDLMGATAATLGGLVNGIPVIGPMAQNASDAMMGAGAALTGGDYGQTVQNLRDRRQALADANPVANVAGNLVGGVGAYGALAKTATGAHALGLGPGMGIGARVGNSAASGAALTAADTHFKGGSPEEVLSSAVYGSAIGAVTPPLAAGIGAAARAVGNKIAPTWAAATRPGDEAARRTGLAVIRDRQANPSSVLNSTDEEVARRAGVPLMNVDRGGETTRALARSVANQNPEAREIIRKAADDRFESQGLRAIDLIKRIGGGAVDDLAYQQSIRDTAKFTNAPRYKAAFEAPQAGAVWSPKIRQLMESPMFRSAVNMAESRGADKAAITGFKAVKNPFQFNRDGSITLRTNPDGSRALPSLAFWNQVKVNLDGMIERATRGAKPDRSLAADLTQMKNMLVTDLDAAVPQYRSARQGAASFFDAEDALDAGRKFANQPRSVPEAKRAFSAFNESEQQAFRTGYASELIDRIRSTRDRVNVINQVFGNQSSREMVELVFGKYRAQELEAYIRVENLADMIRGALGNSTTARQLFELGIGTGIGGGAGFLFSGGNMQGALAGAAIGGGRKAAQMMGQRVDAEVMKHVAKLLTSRDPSDLQKAIANAAMSPMWMRAINALEQALMIGPRASLPTAVGQ</sequence>
<proteinExistence type="predicted"/>
<keyword evidence="2" id="KW-1185">Reference proteome</keyword>
<dbReference type="Proteomes" id="UP001060275">
    <property type="component" value="Unassembled WGS sequence"/>
</dbReference>
<comment type="caution">
    <text evidence="1">The sequence shown here is derived from an EMBL/GenBank/DDBJ whole genome shotgun (WGS) entry which is preliminary data.</text>
</comment>
<name>A0A9Q4AMQ1_9HYPH</name>
<gene>
    <name evidence="1" type="ORF">NF348_05845</name>
</gene>
<accession>A0A9Q4AMQ1</accession>
<evidence type="ECO:0000313" key="2">
    <source>
        <dbReference type="Proteomes" id="UP001060275"/>
    </source>
</evidence>
<protein>
    <submittedName>
        <fullName evidence="1">Uncharacterized protein</fullName>
    </submittedName>
</protein>
<reference evidence="1" key="1">
    <citation type="submission" date="2022-06" db="EMBL/GenBank/DDBJ databases">
        <title>Devosia sp. XJ19-45 genome assembly.</title>
        <authorList>
            <person name="Li B."/>
            <person name="Cai M."/>
            <person name="Nie G."/>
            <person name="Li W."/>
        </authorList>
    </citation>
    <scope>NUCLEOTIDE SEQUENCE</scope>
    <source>
        <strain evidence="1">XJ19-45</strain>
    </source>
</reference>
<dbReference type="EMBL" id="JAMWDU010000002">
    <property type="protein sequence ID" value="MCP8886619.1"/>
    <property type="molecule type" value="Genomic_DNA"/>
</dbReference>
<dbReference type="RefSeq" id="WP_254673698.1">
    <property type="nucleotide sequence ID" value="NZ_JAMWDU010000002.1"/>
</dbReference>
<organism evidence="1 2">
    <name type="scientific">Devosia ureilytica</name>
    <dbReference type="NCBI Taxonomy" id="2952754"/>
    <lineage>
        <taxon>Bacteria</taxon>
        <taxon>Pseudomonadati</taxon>
        <taxon>Pseudomonadota</taxon>
        <taxon>Alphaproteobacteria</taxon>
        <taxon>Hyphomicrobiales</taxon>
        <taxon>Devosiaceae</taxon>
        <taxon>Devosia</taxon>
    </lineage>
</organism>
<evidence type="ECO:0000313" key="1">
    <source>
        <dbReference type="EMBL" id="MCP8886619.1"/>
    </source>
</evidence>